<feature type="chain" id="PRO_5004057780" evidence="2">
    <location>
        <begin position="32"/>
        <end position="294"/>
    </location>
</feature>
<proteinExistence type="predicted"/>
<feature type="signal peptide" evidence="2">
    <location>
        <begin position="1"/>
        <end position="31"/>
    </location>
</feature>
<evidence type="ECO:0000256" key="1">
    <source>
        <dbReference type="SAM" id="MobiDB-lite"/>
    </source>
</evidence>
<feature type="region of interest" description="Disordered" evidence="1">
    <location>
        <begin position="262"/>
        <end position="294"/>
    </location>
</feature>
<accession>M4SZA1</accession>
<evidence type="ECO:0000256" key="2">
    <source>
        <dbReference type="SAM" id="SignalP"/>
    </source>
</evidence>
<keyword evidence="2" id="KW-0732">Signal</keyword>
<reference evidence="3" key="2">
    <citation type="journal article" date="2014" name="Mol. Biochem. Parasitol.">
        <title>Capturing the variant surface glycoprotein repertoire (the VSGnome) of Trypanosoma brucei Lister 427.</title>
        <authorList>
            <person name="Cross G.A."/>
            <person name="Kim H.S."/>
            <person name="Wickstead B."/>
        </authorList>
    </citation>
    <scope>NUCLEOTIDE SEQUENCE</scope>
    <source>
        <strain evidence="3">Lister 427</strain>
    </source>
</reference>
<organism evidence="3">
    <name type="scientific">Trypanosoma brucei</name>
    <dbReference type="NCBI Taxonomy" id="5691"/>
    <lineage>
        <taxon>Eukaryota</taxon>
        <taxon>Discoba</taxon>
        <taxon>Euglenozoa</taxon>
        <taxon>Kinetoplastea</taxon>
        <taxon>Metakinetoplastina</taxon>
        <taxon>Trypanosomatida</taxon>
        <taxon>Trypanosomatidae</taxon>
        <taxon>Trypanosoma</taxon>
    </lineage>
</organism>
<name>M4SZA1_9TRYP</name>
<dbReference type="EMBL" id="KC613265">
    <property type="protein sequence ID" value="AGH60696.1"/>
    <property type="molecule type" value="Genomic_DNA"/>
</dbReference>
<protein>
    <submittedName>
        <fullName evidence="3">Variant surface glycoprotein 1787</fullName>
    </submittedName>
</protein>
<evidence type="ECO:0000313" key="3">
    <source>
        <dbReference type="EMBL" id="AGH60696.1"/>
    </source>
</evidence>
<sequence length="294" mass="31145">MKAEWHTPGSNISFFFLLAVVSHITIDSVDSQSPTGYEKAGNSASDLCSELRYKMGLTKIFESEAESIIRQVQKSTAEATAYRLGALAANSHKTKLGLTAIAIHKQEILQSRIGSALAAAAAKREAASALAARRARLISLLKLQVSKSQLGKASHESNGDTYMKGTSTTGIKMSLTLEPTAAKDCSTADLNDNSGPKQSEIAHMTITKLKILPETAFAQPTINLQVGMKGTPTSGSANNYGTPGLALDGQGTCTTHCLGAKATPTAQRSQTPTDQDLFTEATTRSKCKTHDTNK</sequence>
<feature type="compositionally biased region" description="Polar residues" evidence="1">
    <location>
        <begin position="264"/>
        <end position="284"/>
    </location>
</feature>
<dbReference type="AlphaFoldDB" id="M4SZA1"/>
<reference evidence="3" key="1">
    <citation type="submission" date="2013-02" db="EMBL/GenBank/DDBJ databases">
        <authorList>
            <person name="Cross G.A.M."/>
            <person name="Kim H.-S."/>
            <person name="Wickstead B."/>
        </authorList>
    </citation>
    <scope>NUCLEOTIDE SEQUENCE</scope>
    <source>
        <strain evidence="3">Lister 427</strain>
    </source>
</reference>